<dbReference type="EMBL" id="WNWR01000016">
    <property type="protein sequence ID" value="KAE9993989.1"/>
    <property type="molecule type" value="Genomic_DNA"/>
</dbReference>
<dbReference type="EMBL" id="WNWS01000032">
    <property type="protein sequence ID" value="KAE9986301.1"/>
    <property type="molecule type" value="Genomic_DNA"/>
</dbReference>
<feature type="compositionally biased region" description="Basic residues" evidence="1">
    <location>
        <begin position="71"/>
        <end position="86"/>
    </location>
</feature>
<comment type="caution">
    <text evidence="2">The sequence shown here is derived from an EMBL/GenBank/DDBJ whole genome shotgun (WGS) entry which is preliminary data.</text>
</comment>
<reference evidence="2 4" key="1">
    <citation type="submission" date="2018-12" db="EMBL/GenBank/DDBJ databases">
        <title>Venturia inaequalis Genome Resource.</title>
        <authorList>
            <person name="Lichtner F.J."/>
        </authorList>
    </citation>
    <scope>NUCLEOTIDE SEQUENCE [LARGE SCALE GENOMIC DNA]</scope>
    <source>
        <strain evidence="2 4">120213</strain>
        <strain evidence="3 5">DMI_063113</strain>
    </source>
</reference>
<evidence type="ECO:0000313" key="2">
    <source>
        <dbReference type="EMBL" id="KAE9986301.1"/>
    </source>
</evidence>
<dbReference type="Proteomes" id="UP000447873">
    <property type="component" value="Unassembled WGS sequence"/>
</dbReference>
<accession>A0A8H3VEJ6</accession>
<dbReference type="Proteomes" id="UP000490939">
    <property type="component" value="Unassembled WGS sequence"/>
</dbReference>
<feature type="region of interest" description="Disordered" evidence="1">
    <location>
        <begin position="158"/>
        <end position="260"/>
    </location>
</feature>
<proteinExistence type="predicted"/>
<feature type="compositionally biased region" description="Polar residues" evidence="1">
    <location>
        <begin position="171"/>
        <end position="189"/>
    </location>
</feature>
<dbReference type="AlphaFoldDB" id="A0A8H3VEJ6"/>
<feature type="compositionally biased region" description="Polar residues" evidence="1">
    <location>
        <begin position="232"/>
        <end position="260"/>
    </location>
</feature>
<sequence length="260" mass="29055">MNLRNTRRDHADSEDILATNYQETSHFDYSGSPPPYGIIPLDDLHGHNGTAELETRNREWQDCHREHHRELKRKRDAHIERIKRHGLVSSEEGTSPTPGSTAARPTSNLSTRSPSLQETCVHMIPRSARERVEPTLHRTGRSRLKVVREKLPFLALSSSKKRRVAREYTSACPSSQETSGDPASQSAPNSVLPPHQTRHEDSAVHPSAKKVLRNIPHSTVEPKTSHVAAKRTTPTSSIQEPIDSTISQAGTQPTSGRFSW</sequence>
<protein>
    <submittedName>
        <fullName evidence="2">Uncharacterized protein</fullName>
    </submittedName>
</protein>
<feature type="compositionally biased region" description="Polar residues" evidence="1">
    <location>
        <begin position="91"/>
        <end position="116"/>
    </location>
</feature>
<evidence type="ECO:0000256" key="1">
    <source>
        <dbReference type="SAM" id="MobiDB-lite"/>
    </source>
</evidence>
<feature type="region of interest" description="Disordered" evidence="1">
    <location>
        <begin position="71"/>
        <end position="116"/>
    </location>
</feature>
<name>A0A8H3VEJ6_VENIN</name>
<evidence type="ECO:0000313" key="4">
    <source>
        <dbReference type="Proteomes" id="UP000447873"/>
    </source>
</evidence>
<keyword evidence="5" id="KW-1185">Reference proteome</keyword>
<dbReference type="OrthoDB" id="10586696at2759"/>
<evidence type="ECO:0000313" key="5">
    <source>
        <dbReference type="Proteomes" id="UP000490939"/>
    </source>
</evidence>
<gene>
    <name evidence="3" type="ORF">EG327_002029</name>
    <name evidence="2" type="ORF">EG328_006032</name>
</gene>
<evidence type="ECO:0000313" key="3">
    <source>
        <dbReference type="EMBL" id="KAE9993989.1"/>
    </source>
</evidence>
<organism evidence="2 4">
    <name type="scientific">Venturia inaequalis</name>
    <name type="common">Apple scab fungus</name>
    <dbReference type="NCBI Taxonomy" id="5025"/>
    <lineage>
        <taxon>Eukaryota</taxon>
        <taxon>Fungi</taxon>
        <taxon>Dikarya</taxon>
        <taxon>Ascomycota</taxon>
        <taxon>Pezizomycotina</taxon>
        <taxon>Dothideomycetes</taxon>
        <taxon>Pleosporomycetidae</taxon>
        <taxon>Venturiales</taxon>
        <taxon>Venturiaceae</taxon>
        <taxon>Venturia</taxon>
    </lineage>
</organism>